<dbReference type="Proteomes" id="UP000697107">
    <property type="component" value="Unassembled WGS sequence"/>
</dbReference>
<protein>
    <submittedName>
        <fullName evidence="4">Uncharacterized protein</fullName>
    </submittedName>
</protein>
<dbReference type="Proteomes" id="UP000735874">
    <property type="component" value="Unassembled WGS sequence"/>
</dbReference>
<sequence length="34" mass="3478">MGETQLLVLRKFATPVEGAPSASTVGDAQTTTLS</sequence>
<comment type="caution">
    <text evidence="4">The sequence shown here is derived from an EMBL/GenBank/DDBJ whole genome shotgun (WGS) entry which is preliminary data.</text>
</comment>
<evidence type="ECO:0000313" key="1">
    <source>
        <dbReference type="EMBL" id="KAG2824127.1"/>
    </source>
</evidence>
<organism evidence="4 5">
    <name type="scientific">Phytophthora cactorum</name>
    <dbReference type="NCBI Taxonomy" id="29920"/>
    <lineage>
        <taxon>Eukaryota</taxon>
        <taxon>Sar</taxon>
        <taxon>Stramenopiles</taxon>
        <taxon>Oomycota</taxon>
        <taxon>Peronosporomycetes</taxon>
        <taxon>Peronosporales</taxon>
        <taxon>Peronosporaceae</taxon>
        <taxon>Phytophthora</taxon>
    </lineage>
</organism>
<dbReference type="EMBL" id="RCMV01001788">
    <property type="protein sequence ID" value="KAG3206870.1"/>
    <property type="molecule type" value="Genomic_DNA"/>
</dbReference>
<name>A0A8T1H570_9STRA</name>
<dbReference type="Proteomes" id="UP000736787">
    <property type="component" value="Unassembled WGS sequence"/>
</dbReference>
<accession>A0A8T1H570</accession>
<evidence type="ECO:0000313" key="2">
    <source>
        <dbReference type="EMBL" id="KAG2910165.1"/>
    </source>
</evidence>
<evidence type="ECO:0000313" key="3">
    <source>
        <dbReference type="EMBL" id="KAG2960206.1"/>
    </source>
</evidence>
<evidence type="ECO:0000313" key="4">
    <source>
        <dbReference type="EMBL" id="KAG3206870.1"/>
    </source>
</evidence>
<dbReference type="EMBL" id="RCMK01000851">
    <property type="protein sequence ID" value="KAG2910165.1"/>
    <property type="molecule type" value="Genomic_DNA"/>
</dbReference>
<dbReference type="AlphaFoldDB" id="A0A8T1H570"/>
<reference evidence="4" key="1">
    <citation type="submission" date="2018-05" db="EMBL/GenBank/DDBJ databases">
        <title>Effector identification in a new, highly contiguous assembly of the strawberry crown rot pathogen Phytophthora cactorum.</title>
        <authorList>
            <person name="Armitage A.D."/>
            <person name="Nellist C.F."/>
            <person name="Bates H."/>
            <person name="Vickerstaff R.J."/>
            <person name="Harrison R.J."/>
        </authorList>
    </citation>
    <scope>NUCLEOTIDE SEQUENCE</scope>
    <source>
        <strain evidence="1">15-7</strain>
        <strain evidence="2">4040</strain>
        <strain evidence="3">P415</strain>
        <strain evidence="4">P421</strain>
    </source>
</reference>
<proteinExistence type="predicted"/>
<dbReference type="EMBL" id="RCML01001824">
    <property type="protein sequence ID" value="KAG2960206.1"/>
    <property type="molecule type" value="Genomic_DNA"/>
</dbReference>
<gene>
    <name evidence="1" type="ORF">PC113_g22077</name>
    <name evidence="2" type="ORF">PC117_g19485</name>
    <name evidence="3" type="ORF">PC118_g22638</name>
    <name evidence="4" type="ORF">PC129_g21644</name>
</gene>
<dbReference type="Proteomes" id="UP000760860">
    <property type="component" value="Unassembled WGS sequence"/>
</dbReference>
<dbReference type="EMBL" id="RCMG01001577">
    <property type="protein sequence ID" value="KAG2824127.1"/>
    <property type="molecule type" value="Genomic_DNA"/>
</dbReference>
<evidence type="ECO:0000313" key="5">
    <source>
        <dbReference type="Proteomes" id="UP000760860"/>
    </source>
</evidence>